<evidence type="ECO:0000256" key="3">
    <source>
        <dbReference type="ARBA" id="ARBA00022525"/>
    </source>
</evidence>
<comment type="caution">
    <text evidence="5">The sequence shown here is derived from an EMBL/GenBank/DDBJ whole genome shotgun (WGS) entry which is preliminary data.</text>
</comment>
<dbReference type="Pfam" id="PF01060">
    <property type="entry name" value="TTR-52"/>
    <property type="match status" value="1"/>
</dbReference>
<sequence>MEERGKGERDIDALRHDLYGIALCYGELLKMLRFLLTTLISLWLASSYAECFRTQSVWVKGRLLCGTKPAKGVLVKLIDADNGPNPDDLLDSVYTDDDGYYDVKGDSSELTNIDPELRIYHDCNDYGKPCQREWIIRIPDKYIFGGIEPKKAMSLGVMNLEVELEDEDQDCVH</sequence>
<evidence type="ECO:0000256" key="2">
    <source>
        <dbReference type="ARBA" id="ARBA00010112"/>
    </source>
</evidence>
<proteinExistence type="inferred from homology"/>
<reference evidence="5 6" key="1">
    <citation type="submission" date="2014-11" db="EMBL/GenBank/DDBJ databases">
        <title>Genetic blueprint of the zoonotic pathogen Toxocara canis.</title>
        <authorList>
            <person name="Zhu X.-Q."/>
            <person name="Korhonen P.K."/>
            <person name="Cai H."/>
            <person name="Young N.D."/>
            <person name="Nejsum P."/>
            <person name="von Samson-Himmelstjerna G."/>
            <person name="Boag P.R."/>
            <person name="Tan P."/>
            <person name="Li Q."/>
            <person name="Min J."/>
            <person name="Yang Y."/>
            <person name="Wang X."/>
            <person name="Fang X."/>
            <person name="Hall R.S."/>
            <person name="Hofmann A."/>
            <person name="Sternberg P.W."/>
            <person name="Jex A.R."/>
            <person name="Gasser R.B."/>
        </authorList>
    </citation>
    <scope>NUCLEOTIDE SEQUENCE [LARGE SCALE GENOMIC DNA]</scope>
    <source>
        <strain evidence="5">PN_DK_2014</strain>
    </source>
</reference>
<dbReference type="AlphaFoldDB" id="A0A0B2V1Q8"/>
<protein>
    <submittedName>
        <fullName evidence="5">Transthyretin-like protein 46</fullName>
    </submittedName>
</protein>
<dbReference type="GO" id="GO:0009986">
    <property type="term" value="C:cell surface"/>
    <property type="evidence" value="ECO:0007669"/>
    <property type="project" value="InterPro"/>
</dbReference>
<keyword evidence="4" id="KW-0732">Signal</keyword>
<gene>
    <name evidence="5" type="primary">ttr-46</name>
    <name evidence="5" type="ORF">Tcan_16608</name>
</gene>
<organism evidence="5 6">
    <name type="scientific">Toxocara canis</name>
    <name type="common">Canine roundworm</name>
    <dbReference type="NCBI Taxonomy" id="6265"/>
    <lineage>
        <taxon>Eukaryota</taxon>
        <taxon>Metazoa</taxon>
        <taxon>Ecdysozoa</taxon>
        <taxon>Nematoda</taxon>
        <taxon>Chromadorea</taxon>
        <taxon>Rhabditida</taxon>
        <taxon>Spirurina</taxon>
        <taxon>Ascaridomorpha</taxon>
        <taxon>Ascaridoidea</taxon>
        <taxon>Toxocaridae</taxon>
        <taxon>Toxocara</taxon>
    </lineage>
</organism>
<comment type="subcellular location">
    <subcellularLocation>
        <location evidence="1">Secreted</location>
    </subcellularLocation>
</comment>
<dbReference type="Gene3D" id="2.60.40.3330">
    <property type="match status" value="1"/>
</dbReference>
<name>A0A0B2V1Q8_TOXCA</name>
<evidence type="ECO:0000313" key="6">
    <source>
        <dbReference type="Proteomes" id="UP000031036"/>
    </source>
</evidence>
<dbReference type="OMA" id="DLMDSCY"/>
<evidence type="ECO:0000256" key="4">
    <source>
        <dbReference type="ARBA" id="ARBA00022729"/>
    </source>
</evidence>
<dbReference type="PANTHER" id="PTHR21700">
    <property type="entry name" value="TRANSTHYRETIN-LIKE FAMILY PROTEIN-RELATED"/>
    <property type="match status" value="1"/>
</dbReference>
<dbReference type="EMBL" id="JPKZ01002688">
    <property type="protein sequence ID" value="KHN75483.1"/>
    <property type="molecule type" value="Genomic_DNA"/>
</dbReference>
<dbReference type="InterPro" id="IPR001534">
    <property type="entry name" value="Transthyretin-like"/>
</dbReference>
<dbReference type="PANTHER" id="PTHR21700:SF44">
    <property type="entry name" value="TRANSTHYRETIN-LIKE FAMILY PROTEIN"/>
    <property type="match status" value="1"/>
</dbReference>
<accession>A0A0B2V1Q8</accession>
<dbReference type="GO" id="GO:0005576">
    <property type="term" value="C:extracellular region"/>
    <property type="evidence" value="ECO:0007669"/>
    <property type="project" value="UniProtKB-SubCell"/>
</dbReference>
<evidence type="ECO:0000256" key="1">
    <source>
        <dbReference type="ARBA" id="ARBA00004613"/>
    </source>
</evidence>
<comment type="similarity">
    <text evidence="2">Belongs to the nematode transthyretin-like family.</text>
</comment>
<dbReference type="InterPro" id="IPR038479">
    <property type="entry name" value="Transthyretin-like_sf"/>
</dbReference>
<dbReference type="OrthoDB" id="5798901at2759"/>
<keyword evidence="6" id="KW-1185">Reference proteome</keyword>
<evidence type="ECO:0000313" key="5">
    <source>
        <dbReference type="EMBL" id="KHN75483.1"/>
    </source>
</evidence>
<dbReference type="Proteomes" id="UP000031036">
    <property type="component" value="Unassembled WGS sequence"/>
</dbReference>
<keyword evidence="3" id="KW-0964">Secreted</keyword>